<dbReference type="GO" id="GO:0046872">
    <property type="term" value="F:metal ion binding"/>
    <property type="evidence" value="ECO:0007669"/>
    <property type="project" value="UniProtKB-KW"/>
</dbReference>
<evidence type="ECO:0000313" key="9">
    <source>
        <dbReference type="Proteomes" id="UP001334084"/>
    </source>
</evidence>
<evidence type="ECO:0000256" key="2">
    <source>
        <dbReference type="ARBA" id="ARBA00022723"/>
    </source>
</evidence>
<keyword evidence="3 6" id="KW-0378">Hydrolase</keyword>
<dbReference type="InterPro" id="IPR001915">
    <property type="entry name" value="Peptidase_M48"/>
</dbReference>
<dbReference type="EMBL" id="CP142737">
    <property type="protein sequence ID" value="WUR05057.1"/>
    <property type="molecule type" value="Genomic_DNA"/>
</dbReference>
<dbReference type="Proteomes" id="UP001334084">
    <property type="component" value="Chromosome 12"/>
</dbReference>
<keyword evidence="1 6" id="KW-0645">Protease</keyword>
<dbReference type="Pfam" id="PF01435">
    <property type="entry name" value="Peptidase_M48"/>
    <property type="match status" value="1"/>
</dbReference>
<accession>A0AAX4JGP3</accession>
<evidence type="ECO:0000259" key="7">
    <source>
        <dbReference type="Pfam" id="PF01435"/>
    </source>
</evidence>
<gene>
    <name evidence="8" type="ORF">VNE69_12042</name>
</gene>
<keyword evidence="2" id="KW-0479">Metal-binding</keyword>
<dbReference type="GeneID" id="90542904"/>
<organism evidence="8 9">
    <name type="scientific">Vairimorpha necatrix</name>
    <dbReference type="NCBI Taxonomy" id="6039"/>
    <lineage>
        <taxon>Eukaryota</taxon>
        <taxon>Fungi</taxon>
        <taxon>Fungi incertae sedis</taxon>
        <taxon>Microsporidia</taxon>
        <taxon>Nosematidae</taxon>
        <taxon>Vairimorpha</taxon>
    </lineage>
</organism>
<comment type="similarity">
    <text evidence="6">Belongs to the peptidase M48 family.</text>
</comment>
<protein>
    <submittedName>
        <fullName evidence="8">CAAX prenyl protease</fullName>
    </submittedName>
</protein>
<evidence type="ECO:0000313" key="8">
    <source>
        <dbReference type="EMBL" id="WUR05057.1"/>
    </source>
</evidence>
<evidence type="ECO:0000256" key="5">
    <source>
        <dbReference type="ARBA" id="ARBA00023049"/>
    </source>
</evidence>
<sequence>MNEDEILAVLCHEFGHWYNSHTLKLVVCVLIQQLFLFWSTNQLLNNDYFNKTLFYQNEPLIIKISYVIYFLNITEIPLGLSNNILSRKYEREADIYAVRQGYGNELSSALIKLNKENKGNLSPDYVYSTFYHSHPTLVERMELIDNEMKKNK</sequence>
<evidence type="ECO:0000256" key="4">
    <source>
        <dbReference type="ARBA" id="ARBA00022833"/>
    </source>
</evidence>
<keyword evidence="4 6" id="KW-0862">Zinc</keyword>
<proteinExistence type="inferred from homology"/>
<keyword evidence="5 6" id="KW-0482">Metalloprotease</keyword>
<evidence type="ECO:0000256" key="3">
    <source>
        <dbReference type="ARBA" id="ARBA00022801"/>
    </source>
</evidence>
<dbReference type="AlphaFoldDB" id="A0AAX4JGP3"/>
<dbReference type="RefSeq" id="XP_065331202.1">
    <property type="nucleotide sequence ID" value="XM_065475130.1"/>
</dbReference>
<evidence type="ECO:0000256" key="1">
    <source>
        <dbReference type="ARBA" id="ARBA00022670"/>
    </source>
</evidence>
<keyword evidence="9" id="KW-1185">Reference proteome</keyword>
<reference evidence="8" key="1">
    <citation type="journal article" date="2024" name="BMC Genomics">
        <title>Functional annotation of a divergent genome using sequence and structure-based similarity.</title>
        <authorList>
            <person name="Svedberg D."/>
            <person name="Winiger R.R."/>
            <person name="Berg A."/>
            <person name="Sharma H."/>
            <person name="Tellgren-Roth C."/>
            <person name="Debrunner-Vossbrinck B.A."/>
            <person name="Vossbrinck C.R."/>
            <person name="Barandun J."/>
        </authorList>
    </citation>
    <scope>NUCLEOTIDE SEQUENCE</scope>
    <source>
        <strain evidence="8">Illinois isolate</strain>
    </source>
</reference>
<dbReference type="GO" id="GO:0004222">
    <property type="term" value="F:metalloendopeptidase activity"/>
    <property type="evidence" value="ECO:0007669"/>
    <property type="project" value="InterPro"/>
</dbReference>
<dbReference type="KEGG" id="vnx:VNE69_12042"/>
<evidence type="ECO:0000256" key="6">
    <source>
        <dbReference type="RuleBase" id="RU003983"/>
    </source>
</evidence>
<dbReference type="PANTHER" id="PTHR10120">
    <property type="entry name" value="CAAX PRENYL PROTEASE 1"/>
    <property type="match status" value="1"/>
</dbReference>
<feature type="domain" description="Peptidase M48" evidence="7">
    <location>
        <begin position="2"/>
        <end position="146"/>
    </location>
</feature>
<dbReference type="GO" id="GO:0006508">
    <property type="term" value="P:proteolysis"/>
    <property type="evidence" value="ECO:0007669"/>
    <property type="project" value="UniProtKB-KW"/>
</dbReference>
<comment type="cofactor">
    <cofactor evidence="6">
        <name>Zn(2+)</name>
        <dbReference type="ChEBI" id="CHEBI:29105"/>
    </cofactor>
    <text evidence="6">Binds 1 zinc ion per subunit.</text>
</comment>
<name>A0AAX4JGP3_9MICR</name>